<comment type="caution">
    <text evidence="2">The sequence shown here is derived from an EMBL/GenBank/DDBJ whole genome shotgun (WGS) entry which is preliminary data.</text>
</comment>
<accession>A0AAI8VZT1</accession>
<dbReference type="Proteomes" id="UP001295740">
    <property type="component" value="Unassembled WGS sequence"/>
</dbReference>
<evidence type="ECO:0000313" key="3">
    <source>
        <dbReference type="Proteomes" id="UP001295740"/>
    </source>
</evidence>
<keyword evidence="3" id="KW-1185">Reference proteome</keyword>
<dbReference type="InterPro" id="IPR009593">
    <property type="entry name" value="DUF1203"/>
</dbReference>
<feature type="region of interest" description="Disordered" evidence="1">
    <location>
        <begin position="1"/>
        <end position="31"/>
    </location>
</feature>
<protein>
    <submittedName>
        <fullName evidence="2">Uu.00g022050.m01.CDS01</fullName>
    </submittedName>
</protein>
<evidence type="ECO:0000313" key="2">
    <source>
        <dbReference type="EMBL" id="CAJ2514086.1"/>
    </source>
</evidence>
<dbReference type="Pfam" id="PF06718">
    <property type="entry name" value="DUF1203"/>
    <property type="match status" value="1"/>
</dbReference>
<name>A0AAI8VZT1_9PEZI</name>
<gene>
    <name evidence="2" type="ORF">KHLLAP_LOCUS14554</name>
</gene>
<proteinExistence type="predicted"/>
<sequence>MTSTPSISSLSESATDKGTAHQQVEATPRTLLRWRPLPAPVTEAASAAALLETHDSPVPCRRCQHDSRAGDAMLLLSYDPFLGSSPYRGASPIYLHPRCQSVGAEDVGQLLLDRQRARLLSVRAFDGRHMMVDADVVDGGVLLETCGRMLALGKPAEYCYVHKTMHGCFAVRVERGGRAD</sequence>
<evidence type="ECO:0000256" key="1">
    <source>
        <dbReference type="SAM" id="MobiDB-lite"/>
    </source>
</evidence>
<reference evidence="2" key="1">
    <citation type="submission" date="2023-10" db="EMBL/GenBank/DDBJ databases">
        <authorList>
            <person name="Hackl T."/>
        </authorList>
    </citation>
    <scope>NUCLEOTIDE SEQUENCE</scope>
</reference>
<dbReference type="AlphaFoldDB" id="A0AAI8VZT1"/>
<organism evidence="2 3">
    <name type="scientific">Anthostomella pinea</name>
    <dbReference type="NCBI Taxonomy" id="933095"/>
    <lineage>
        <taxon>Eukaryota</taxon>
        <taxon>Fungi</taxon>
        <taxon>Dikarya</taxon>
        <taxon>Ascomycota</taxon>
        <taxon>Pezizomycotina</taxon>
        <taxon>Sordariomycetes</taxon>
        <taxon>Xylariomycetidae</taxon>
        <taxon>Xylariales</taxon>
        <taxon>Xylariaceae</taxon>
        <taxon>Anthostomella</taxon>
    </lineage>
</organism>
<feature type="compositionally biased region" description="Low complexity" evidence="1">
    <location>
        <begin position="1"/>
        <end position="13"/>
    </location>
</feature>
<dbReference type="EMBL" id="CAUWAG010000020">
    <property type="protein sequence ID" value="CAJ2514086.1"/>
    <property type="molecule type" value="Genomic_DNA"/>
</dbReference>